<dbReference type="Gene3D" id="3.90.660.10">
    <property type="match status" value="1"/>
</dbReference>
<dbReference type="PANTHER" id="PTHR10742">
    <property type="entry name" value="FLAVIN MONOAMINE OXIDASE"/>
    <property type="match status" value="1"/>
</dbReference>
<dbReference type="SUPFAM" id="SSF51905">
    <property type="entry name" value="FAD/NAD(P)-binding domain"/>
    <property type="match status" value="1"/>
</dbReference>
<evidence type="ECO:0000256" key="1">
    <source>
        <dbReference type="SAM" id="MobiDB-lite"/>
    </source>
</evidence>
<dbReference type="InterPro" id="IPR002937">
    <property type="entry name" value="Amino_oxidase"/>
</dbReference>
<dbReference type="Pfam" id="PF01593">
    <property type="entry name" value="Amino_oxidase"/>
    <property type="match status" value="1"/>
</dbReference>
<dbReference type="AlphaFoldDB" id="A0A8J3FD40"/>
<dbReference type="Gene3D" id="1.20.1440.240">
    <property type="match status" value="1"/>
</dbReference>
<dbReference type="SUPFAM" id="SSF54373">
    <property type="entry name" value="FAD-linked reductases, C-terminal domain"/>
    <property type="match status" value="1"/>
</dbReference>
<feature type="domain" description="Amine oxidase" evidence="2">
    <location>
        <begin position="74"/>
        <end position="528"/>
    </location>
</feature>
<evidence type="ECO:0000313" key="4">
    <source>
        <dbReference type="Proteomes" id="UP000649739"/>
    </source>
</evidence>
<proteinExistence type="predicted"/>
<dbReference type="RefSeq" id="WP_189170342.1">
    <property type="nucleotide sequence ID" value="NZ_BMQB01000005.1"/>
</dbReference>
<dbReference type="PROSITE" id="PS51318">
    <property type="entry name" value="TAT"/>
    <property type="match status" value="1"/>
</dbReference>
<dbReference type="Proteomes" id="UP000649739">
    <property type="component" value="Unassembled WGS sequence"/>
</dbReference>
<evidence type="ECO:0000259" key="2">
    <source>
        <dbReference type="Pfam" id="PF01593"/>
    </source>
</evidence>
<organism evidence="3 4">
    <name type="scientific">Pilimelia anulata</name>
    <dbReference type="NCBI Taxonomy" id="53371"/>
    <lineage>
        <taxon>Bacteria</taxon>
        <taxon>Bacillati</taxon>
        <taxon>Actinomycetota</taxon>
        <taxon>Actinomycetes</taxon>
        <taxon>Micromonosporales</taxon>
        <taxon>Micromonosporaceae</taxon>
        <taxon>Pilimelia</taxon>
    </lineage>
</organism>
<dbReference type="InterPro" id="IPR036188">
    <property type="entry name" value="FAD/NAD-bd_sf"/>
</dbReference>
<evidence type="ECO:0000313" key="3">
    <source>
        <dbReference type="EMBL" id="GGJ94523.1"/>
    </source>
</evidence>
<dbReference type="InterPro" id="IPR006311">
    <property type="entry name" value="TAT_signal"/>
</dbReference>
<accession>A0A8J3FD40</accession>
<reference evidence="3" key="1">
    <citation type="journal article" date="2014" name="Int. J. Syst. Evol. Microbiol.">
        <title>Complete genome sequence of Corynebacterium casei LMG S-19264T (=DSM 44701T), isolated from a smear-ripened cheese.</title>
        <authorList>
            <consortium name="US DOE Joint Genome Institute (JGI-PGF)"/>
            <person name="Walter F."/>
            <person name="Albersmeier A."/>
            <person name="Kalinowski J."/>
            <person name="Ruckert C."/>
        </authorList>
    </citation>
    <scope>NUCLEOTIDE SEQUENCE</scope>
    <source>
        <strain evidence="3">JCM 3090</strain>
    </source>
</reference>
<feature type="region of interest" description="Disordered" evidence="1">
    <location>
        <begin position="537"/>
        <end position="557"/>
    </location>
</feature>
<dbReference type="GO" id="GO:0016491">
    <property type="term" value="F:oxidoreductase activity"/>
    <property type="evidence" value="ECO:0007669"/>
    <property type="project" value="InterPro"/>
</dbReference>
<keyword evidence="4" id="KW-1185">Reference proteome</keyword>
<dbReference type="PANTHER" id="PTHR10742:SF410">
    <property type="entry name" value="LYSINE-SPECIFIC HISTONE DEMETHYLASE 2"/>
    <property type="match status" value="1"/>
</dbReference>
<protein>
    <submittedName>
        <fullName evidence="3">Monoamine oxidase</fullName>
    </submittedName>
</protein>
<reference evidence="3" key="2">
    <citation type="submission" date="2020-09" db="EMBL/GenBank/DDBJ databases">
        <authorList>
            <person name="Sun Q."/>
            <person name="Ohkuma M."/>
        </authorList>
    </citation>
    <scope>NUCLEOTIDE SEQUENCE</scope>
    <source>
        <strain evidence="3">JCM 3090</strain>
    </source>
</reference>
<dbReference type="EMBL" id="BMQB01000005">
    <property type="protein sequence ID" value="GGJ94523.1"/>
    <property type="molecule type" value="Genomic_DNA"/>
</dbReference>
<gene>
    <name evidence="3" type="ORF">GCM10010123_25480</name>
</gene>
<dbReference type="Gene3D" id="3.50.50.60">
    <property type="entry name" value="FAD/NAD(P)-binding domain"/>
    <property type="match status" value="1"/>
</dbReference>
<dbReference type="InterPro" id="IPR050281">
    <property type="entry name" value="Flavin_monoamine_oxidase"/>
</dbReference>
<sequence>MPESVPPPPAAAPPAPGAAASRRELLRAAAVVGGASAGLLPAMTGLVPPGAAAAAPPRARAGTGRDVIVLGAGIAGLTAAYELAELGYGVRVFEAQQRPGGRNLTARRGTVVTETGPGGTVRQTCAIDEGLYLNLGPGRLPHHHRRALRYCAELDVPLEPYVMQTRANLWQSPRGFAGRARPHRQVDFDTRGHVAQLLVKALRRGALDDELDPREKAQLVELLGAFGDLAPDGRYRGSTRAGLRRPLTVRSTMEPNEPALLADLLGGGFWRHQFFHGDDHLWQATMFQPVGGMDRIVDGFTRRLPGRIQYGAEATRITLLPDGVEVTVRQNGSTSTHRADHCLSNIPLPVLATIPANFSPGFAAAVAACRFAPTCKVGWQANRRFWESDDYQIYGGISWIDDPIDQVWYPSNDYFTGSGTLTGAYNRYEKATAFGELSVAERLRAARAAAARLHPEFTDESVVPTDRGVTIAWHRVPYQAGGWADWRDTPEHRLAYGRLLAPDGRFFVIGDQVSPLPGWQEGAMMSAEYVLGQLGGQERTAPPTVRHAPDARALTGG</sequence>
<name>A0A8J3FD40_9ACTN</name>
<comment type="caution">
    <text evidence="3">The sequence shown here is derived from an EMBL/GenBank/DDBJ whole genome shotgun (WGS) entry which is preliminary data.</text>
</comment>